<feature type="non-terminal residue" evidence="2">
    <location>
        <position position="76"/>
    </location>
</feature>
<proteinExistence type="predicted"/>
<gene>
    <name evidence="2" type="ORF">FWILDA_LOCUS17658</name>
</gene>
<comment type="caution">
    <text evidence="2">The sequence shown here is derived from an EMBL/GenBank/DDBJ whole genome shotgun (WGS) entry which is preliminary data.</text>
</comment>
<dbReference type="Proteomes" id="UP001153678">
    <property type="component" value="Unassembled WGS sequence"/>
</dbReference>
<keyword evidence="3" id="KW-1185">Reference proteome</keyword>
<sequence>MNDYAQLDAEDKTEVSLRGSNGTSHCKESTLDMPTMSKSQKLKYNRNISTDKQYQHLSASVATQPFTNRPSLPLIC</sequence>
<protein>
    <submittedName>
        <fullName evidence="2">10367_t:CDS:1</fullName>
    </submittedName>
</protein>
<evidence type="ECO:0000313" key="3">
    <source>
        <dbReference type="Proteomes" id="UP001153678"/>
    </source>
</evidence>
<feature type="region of interest" description="Disordered" evidence="1">
    <location>
        <begin position="1"/>
        <end position="38"/>
    </location>
</feature>
<dbReference type="AlphaFoldDB" id="A0A9W4WYX3"/>
<accession>A0A9W4WYX3</accession>
<reference evidence="2" key="1">
    <citation type="submission" date="2022-08" db="EMBL/GenBank/DDBJ databases">
        <authorList>
            <person name="Kallberg Y."/>
            <person name="Tangrot J."/>
            <person name="Rosling A."/>
        </authorList>
    </citation>
    <scope>NUCLEOTIDE SEQUENCE</scope>
    <source>
        <strain evidence="2">Wild A</strain>
    </source>
</reference>
<organism evidence="2 3">
    <name type="scientific">Funneliformis geosporum</name>
    <dbReference type="NCBI Taxonomy" id="1117311"/>
    <lineage>
        <taxon>Eukaryota</taxon>
        <taxon>Fungi</taxon>
        <taxon>Fungi incertae sedis</taxon>
        <taxon>Mucoromycota</taxon>
        <taxon>Glomeromycotina</taxon>
        <taxon>Glomeromycetes</taxon>
        <taxon>Glomerales</taxon>
        <taxon>Glomeraceae</taxon>
        <taxon>Funneliformis</taxon>
    </lineage>
</organism>
<evidence type="ECO:0000313" key="2">
    <source>
        <dbReference type="EMBL" id="CAI2196594.1"/>
    </source>
</evidence>
<dbReference type="EMBL" id="CAMKVN010014556">
    <property type="protein sequence ID" value="CAI2196594.1"/>
    <property type="molecule type" value="Genomic_DNA"/>
</dbReference>
<name>A0A9W4WYX3_9GLOM</name>
<evidence type="ECO:0000256" key="1">
    <source>
        <dbReference type="SAM" id="MobiDB-lite"/>
    </source>
</evidence>